<feature type="domain" description="Methyltransferase type 11" evidence="1">
    <location>
        <begin position="33"/>
        <end position="132"/>
    </location>
</feature>
<dbReference type="SUPFAM" id="SSF53335">
    <property type="entry name" value="S-adenosyl-L-methionine-dependent methyltransferases"/>
    <property type="match status" value="1"/>
</dbReference>
<proteinExistence type="predicted"/>
<accession>A0A2H4SP95</accession>
<dbReference type="AlphaFoldDB" id="A0A2H4SP95"/>
<dbReference type="EMBL" id="CP023325">
    <property type="protein sequence ID" value="ATY64913.1"/>
    <property type="molecule type" value="Genomic_DNA"/>
</dbReference>
<dbReference type="Pfam" id="PF08241">
    <property type="entry name" value="Methyltransf_11"/>
    <property type="match status" value="1"/>
</dbReference>
<gene>
    <name evidence="2" type="ORF">A9K55_005280</name>
</gene>
<protein>
    <submittedName>
        <fullName evidence="2">Methyltransferase domain-containing</fullName>
    </submittedName>
</protein>
<reference evidence="2 3" key="1">
    <citation type="journal article" date="2017" name="BMC Genomics">
        <title>Chromosome level assembly and secondary metabolite potential of the parasitic fungus Cordyceps militaris.</title>
        <authorList>
            <person name="Kramer G.J."/>
            <person name="Nodwell J.R."/>
        </authorList>
    </citation>
    <scope>NUCLEOTIDE SEQUENCE [LARGE SCALE GENOMIC DNA]</scope>
    <source>
        <strain evidence="2 3">ATCC 34164</strain>
    </source>
</reference>
<dbReference type="InterPro" id="IPR051052">
    <property type="entry name" value="Diverse_substrate_MTase"/>
</dbReference>
<evidence type="ECO:0000259" key="1">
    <source>
        <dbReference type="Pfam" id="PF08241"/>
    </source>
</evidence>
<dbReference type="Proteomes" id="UP000323067">
    <property type="component" value="Chromosome v"/>
</dbReference>
<keyword evidence="2" id="KW-0489">Methyltransferase</keyword>
<dbReference type="InterPro" id="IPR029063">
    <property type="entry name" value="SAM-dependent_MTases_sf"/>
</dbReference>
<sequence>MPPTPPTADYSQALYDAVLLFHASTGGRPGLLVDVGCGPGNATRALGAHFARAVGLDASPSMVQHAADLTPGASPRFHHATAESLGADLPGSDAIGRGTVDLITAANAAHWFDMAAFWQAAGRALRPRGTVALWIPGNGVVHPATPGAAALDALLQRFLTRGALVPYYAAGPHRLVRDRYRALPRPPPGAGFDDAAFERREWCVGVDKPFLEGADGAVALDVVEHALGTLSPVARWRAAHEASAGSERDLVRRLRRDMEAVLRAHGVREGEERVRIVVDGTLLLFKKSG</sequence>
<dbReference type="PANTHER" id="PTHR44942">
    <property type="entry name" value="METHYLTRANSF_11 DOMAIN-CONTAINING PROTEIN"/>
    <property type="match status" value="1"/>
</dbReference>
<dbReference type="CDD" id="cd02440">
    <property type="entry name" value="AdoMet_MTases"/>
    <property type="match status" value="1"/>
</dbReference>
<dbReference type="InterPro" id="IPR013216">
    <property type="entry name" value="Methyltransf_11"/>
</dbReference>
<evidence type="ECO:0000313" key="2">
    <source>
        <dbReference type="EMBL" id="ATY64913.1"/>
    </source>
</evidence>
<dbReference type="PANTHER" id="PTHR44942:SF10">
    <property type="entry name" value="METHYLTRANSFERASE TYPE 11 DOMAIN-CONTAINING PROTEIN"/>
    <property type="match status" value="1"/>
</dbReference>
<organism evidence="2 3">
    <name type="scientific">Cordyceps militaris</name>
    <name type="common">Caterpillar fungus</name>
    <name type="synonym">Clavaria militaris</name>
    <dbReference type="NCBI Taxonomy" id="73501"/>
    <lineage>
        <taxon>Eukaryota</taxon>
        <taxon>Fungi</taxon>
        <taxon>Dikarya</taxon>
        <taxon>Ascomycota</taxon>
        <taxon>Pezizomycotina</taxon>
        <taxon>Sordariomycetes</taxon>
        <taxon>Hypocreomycetidae</taxon>
        <taxon>Hypocreales</taxon>
        <taxon>Cordycipitaceae</taxon>
        <taxon>Cordyceps</taxon>
    </lineage>
</organism>
<dbReference type="Gene3D" id="3.40.50.150">
    <property type="entry name" value="Vaccinia Virus protein VP39"/>
    <property type="match status" value="1"/>
</dbReference>
<evidence type="ECO:0000313" key="3">
    <source>
        <dbReference type="Proteomes" id="UP000323067"/>
    </source>
</evidence>
<dbReference type="VEuPathDB" id="FungiDB:A9K55_005280"/>
<dbReference type="GO" id="GO:0008757">
    <property type="term" value="F:S-adenosylmethionine-dependent methyltransferase activity"/>
    <property type="evidence" value="ECO:0007669"/>
    <property type="project" value="InterPro"/>
</dbReference>
<dbReference type="OrthoDB" id="4868557at2759"/>
<keyword evidence="2" id="KW-0808">Transferase</keyword>
<dbReference type="GO" id="GO:0032259">
    <property type="term" value="P:methylation"/>
    <property type="evidence" value="ECO:0007669"/>
    <property type="project" value="UniProtKB-KW"/>
</dbReference>
<name>A0A2H4SP95_CORMI</name>